<feature type="domain" description="EGF-like" evidence="5">
    <location>
        <begin position="382"/>
        <end position="414"/>
    </location>
</feature>
<dbReference type="InterPro" id="IPR000742">
    <property type="entry name" value="EGF"/>
</dbReference>
<feature type="disulfide bond" evidence="4">
    <location>
        <begin position="404"/>
        <end position="413"/>
    </location>
</feature>
<dbReference type="InterPro" id="IPR057629">
    <property type="entry name" value="Teneurin1-4_GBD"/>
</dbReference>
<name>A0ABV0S5G0_9TELE</name>
<dbReference type="PANTHER" id="PTHR11219">
    <property type="entry name" value="TENEURIN AND N-ACETYLGLUCOSAMINE-1-PHOSPHODIESTER ALPHA-N-ACETYLGLUCOSAMINIDASE"/>
    <property type="match status" value="1"/>
</dbReference>
<dbReference type="InterPro" id="IPR051216">
    <property type="entry name" value="Teneurin"/>
</dbReference>
<dbReference type="Pfam" id="PF23093">
    <property type="entry name" value="GBD_Tenm3"/>
    <property type="match status" value="1"/>
</dbReference>
<comment type="caution">
    <text evidence="6">The sequence shown here is derived from an EMBL/GenBank/DDBJ whole genome shotgun (WGS) entry which is preliminary data.</text>
</comment>
<dbReference type="Gene3D" id="2.10.25.10">
    <property type="entry name" value="Laminin"/>
    <property type="match status" value="6"/>
</dbReference>
<keyword evidence="1 4" id="KW-0245">EGF-like domain</keyword>
<protein>
    <submittedName>
        <fullName evidence="6">Teneurin-2</fullName>
    </submittedName>
</protein>
<evidence type="ECO:0000256" key="1">
    <source>
        <dbReference type="ARBA" id="ARBA00022536"/>
    </source>
</evidence>
<evidence type="ECO:0000313" key="6">
    <source>
        <dbReference type="EMBL" id="MEQ2214993.1"/>
    </source>
</evidence>
<evidence type="ECO:0000313" key="7">
    <source>
        <dbReference type="Proteomes" id="UP001434883"/>
    </source>
</evidence>
<organism evidence="6 7">
    <name type="scientific">Xenoophorus captivus</name>
    <dbReference type="NCBI Taxonomy" id="1517983"/>
    <lineage>
        <taxon>Eukaryota</taxon>
        <taxon>Metazoa</taxon>
        <taxon>Chordata</taxon>
        <taxon>Craniata</taxon>
        <taxon>Vertebrata</taxon>
        <taxon>Euteleostomi</taxon>
        <taxon>Actinopterygii</taxon>
        <taxon>Neopterygii</taxon>
        <taxon>Teleostei</taxon>
        <taxon>Neoteleostei</taxon>
        <taxon>Acanthomorphata</taxon>
        <taxon>Ovalentaria</taxon>
        <taxon>Atherinomorphae</taxon>
        <taxon>Cyprinodontiformes</taxon>
        <taxon>Goodeidae</taxon>
        <taxon>Xenoophorus</taxon>
    </lineage>
</organism>
<accession>A0ABV0S5G0</accession>
<dbReference type="PANTHER" id="PTHR11219:SF8">
    <property type="entry name" value="TENEURIN-2"/>
    <property type="match status" value="1"/>
</dbReference>
<sequence>VSVYTCIFGVCALHVLEVKALLGHMVDAETRACGSDVERVSAAAGPVALIKVRILPHAASPGKGAGHCTRCYAICTIRDKWVICSGQPTSLASLTYFSPSPVPSVSLCAAINLLGLTWQLKPSDGPLLNNGLGAGLPVNSDVATLPSGGRGPWAGRNSSIDTGNIEVGRRVTQDVPPGVFWRSLLYLSQPQFLKFNISLGKDALFGVYIRKGLPPSHAQYDYMERLDGKEKWSVVESPRERRSIQTVVLNEAVFVQYLDAGAWHLAFYNDGRERETVSFSTNVMDSVQECPRNCHGNGECNSGVCHCFPGFHGMDCSKAACPVLCSGNGQYDKGSCVCYSGWKGPECDIPVTQCIEPLCSGHGTCTDGNCVCSIGYKGPNCAEVDCLDPTCSNNGICVNGECHCKPGWGGLHCELPRAQCPDQCHGHGAFIPDTGLCSCDPNWMGPDCSMEVCSVDCGTHGVCMGGACRCEEGWTGAGCDQRVCNPLCIKHGTCKDGKCQCHQGWNGEHCTIGRCFQCA</sequence>
<evidence type="ECO:0000259" key="5">
    <source>
        <dbReference type="PROSITE" id="PS50026"/>
    </source>
</evidence>
<dbReference type="Gene3D" id="2.60.120.260">
    <property type="entry name" value="Galactose-binding domain-like"/>
    <property type="match status" value="1"/>
</dbReference>
<evidence type="ECO:0000256" key="3">
    <source>
        <dbReference type="ARBA" id="ARBA00023157"/>
    </source>
</evidence>
<reference evidence="6 7" key="1">
    <citation type="submission" date="2021-06" db="EMBL/GenBank/DDBJ databases">
        <authorList>
            <person name="Palmer J.M."/>
        </authorList>
    </citation>
    <scope>NUCLEOTIDE SEQUENCE [LARGE SCALE GENOMIC DNA]</scope>
    <source>
        <strain evidence="6 7">XC_2019</strain>
        <tissue evidence="6">Muscle</tissue>
    </source>
</reference>
<keyword evidence="7" id="KW-1185">Reference proteome</keyword>
<dbReference type="PROSITE" id="PS50026">
    <property type="entry name" value="EGF_3"/>
    <property type="match status" value="1"/>
</dbReference>
<dbReference type="PROSITE" id="PS01186">
    <property type="entry name" value="EGF_2"/>
    <property type="match status" value="3"/>
</dbReference>
<dbReference type="Proteomes" id="UP001434883">
    <property type="component" value="Unassembled WGS sequence"/>
</dbReference>
<dbReference type="Pfam" id="PF25024">
    <property type="entry name" value="EGF_TEN"/>
    <property type="match status" value="1"/>
</dbReference>
<feature type="non-terminal residue" evidence="6">
    <location>
        <position position="1"/>
    </location>
</feature>
<evidence type="ECO:0000256" key="2">
    <source>
        <dbReference type="ARBA" id="ARBA00022737"/>
    </source>
</evidence>
<proteinExistence type="predicted"/>
<comment type="caution">
    <text evidence="4">Lacks conserved residue(s) required for the propagation of feature annotation.</text>
</comment>
<evidence type="ECO:0000256" key="4">
    <source>
        <dbReference type="PROSITE-ProRule" id="PRU00076"/>
    </source>
</evidence>
<dbReference type="EMBL" id="JAHRIN010067829">
    <property type="protein sequence ID" value="MEQ2214993.1"/>
    <property type="molecule type" value="Genomic_DNA"/>
</dbReference>
<dbReference type="SMART" id="SM00181">
    <property type="entry name" value="EGF"/>
    <property type="match status" value="7"/>
</dbReference>
<dbReference type="PROSITE" id="PS00022">
    <property type="entry name" value="EGF_1"/>
    <property type="match status" value="4"/>
</dbReference>
<keyword evidence="2" id="KW-0677">Repeat</keyword>
<gene>
    <name evidence="6" type="primary">TENM2_4</name>
    <name evidence="6" type="ORF">XENOCAPTIV_025355</name>
</gene>
<keyword evidence="3 4" id="KW-1015">Disulfide bond</keyword>
<dbReference type="SUPFAM" id="SSF57196">
    <property type="entry name" value="EGF/Laminin"/>
    <property type="match status" value="4"/>
</dbReference>